<dbReference type="PANTHER" id="PTHR24044:SF308">
    <property type="entry name" value="DELTA-LIKE PROTEIN 3"/>
    <property type="match status" value="1"/>
</dbReference>
<evidence type="ECO:0000259" key="6">
    <source>
        <dbReference type="PROSITE" id="PS51688"/>
    </source>
</evidence>
<dbReference type="Gene3D" id="2.10.25.10">
    <property type="entry name" value="Laminin"/>
    <property type="match status" value="1"/>
</dbReference>
<gene>
    <name evidence="8" type="ORF">THRCLA_07633</name>
</gene>
<dbReference type="InterPro" id="IPR050906">
    <property type="entry name" value="Notch_signaling"/>
</dbReference>
<feature type="domain" description="EGF-like" evidence="5">
    <location>
        <begin position="189"/>
        <end position="223"/>
    </location>
</feature>
<feature type="disulfide bond" evidence="2">
    <location>
        <begin position="213"/>
        <end position="222"/>
    </location>
</feature>
<dbReference type="InterPro" id="IPR036388">
    <property type="entry name" value="WH-like_DNA-bd_sf"/>
</dbReference>
<feature type="domain" description="EGF-like" evidence="5">
    <location>
        <begin position="13"/>
        <end position="52"/>
    </location>
</feature>
<evidence type="ECO:0000313" key="9">
    <source>
        <dbReference type="Proteomes" id="UP000243217"/>
    </source>
</evidence>
<dbReference type="AlphaFoldDB" id="A0A0A7CM33"/>
<dbReference type="CDD" id="cd00054">
    <property type="entry name" value="EGF_CA"/>
    <property type="match status" value="1"/>
</dbReference>
<evidence type="ECO:0000256" key="4">
    <source>
        <dbReference type="SAM" id="SignalP"/>
    </source>
</evidence>
<keyword evidence="2" id="KW-0245">EGF-like domain</keyword>
<evidence type="ECO:0000256" key="3">
    <source>
        <dbReference type="SAM" id="Coils"/>
    </source>
</evidence>
<dbReference type="InterPro" id="IPR013111">
    <property type="entry name" value="EGF_extracell"/>
</dbReference>
<keyword evidence="4" id="KW-0732">Signal</keyword>
<dbReference type="PANTHER" id="PTHR24044">
    <property type="entry name" value="NOTCH LIGAND FAMILY MEMBER"/>
    <property type="match status" value="1"/>
</dbReference>
<evidence type="ECO:0000259" key="5">
    <source>
        <dbReference type="PROSITE" id="PS50026"/>
    </source>
</evidence>
<dbReference type="Pfam" id="PF13884">
    <property type="entry name" value="Peptidase_S74"/>
    <property type="match status" value="1"/>
</dbReference>
<evidence type="ECO:0000313" key="8">
    <source>
        <dbReference type="EMBL" id="OQR95710.1"/>
    </source>
</evidence>
<dbReference type="SMART" id="SM00181">
    <property type="entry name" value="EGF"/>
    <property type="match status" value="2"/>
</dbReference>
<dbReference type="GO" id="GO:0007219">
    <property type="term" value="P:Notch signaling pathway"/>
    <property type="evidence" value="ECO:0007669"/>
    <property type="project" value="TreeGrafter"/>
</dbReference>
<evidence type="ECO:0000256" key="1">
    <source>
        <dbReference type="ARBA" id="ARBA00023157"/>
    </source>
</evidence>
<feature type="domain" description="Peptidase S74" evidence="6">
    <location>
        <begin position="843"/>
        <end position="939"/>
    </location>
</feature>
<dbReference type="PROSITE" id="PS50026">
    <property type="entry name" value="EGF_3"/>
    <property type="match status" value="2"/>
</dbReference>
<dbReference type="Proteomes" id="UP000243217">
    <property type="component" value="Unassembled WGS sequence"/>
</dbReference>
<dbReference type="STRING" id="74557.A0A0A7CM33"/>
<dbReference type="InterPro" id="IPR030392">
    <property type="entry name" value="S74_ICA"/>
</dbReference>
<keyword evidence="1 2" id="KW-1015">Disulfide bond</keyword>
<dbReference type="GO" id="GO:0005112">
    <property type="term" value="F:Notch binding"/>
    <property type="evidence" value="ECO:0007669"/>
    <property type="project" value="TreeGrafter"/>
</dbReference>
<evidence type="ECO:0000256" key="2">
    <source>
        <dbReference type="PROSITE-ProRule" id="PRU00076"/>
    </source>
</evidence>
<reference evidence="7 9" key="1">
    <citation type="journal article" date="2014" name="Genome Biol. Evol.">
        <title>The secreted proteins of Achlya hypogyna and Thraustotheca clavata identify the ancestral oomycete secretome and reveal gene acquisitions by horizontal gene transfer.</title>
        <authorList>
            <person name="Misner I."/>
            <person name="Blouin N."/>
            <person name="Leonard G."/>
            <person name="Richards T.A."/>
            <person name="Lane C.E."/>
        </authorList>
    </citation>
    <scope>NUCLEOTIDE SEQUENCE</scope>
    <source>
        <strain evidence="7 9">ATCC 34112</strain>
    </source>
</reference>
<evidence type="ECO:0000313" key="7">
    <source>
        <dbReference type="EMBL" id="AIG55621.1"/>
    </source>
</evidence>
<dbReference type="EMBL" id="JNBS01002053">
    <property type="protein sequence ID" value="OQR95710.1"/>
    <property type="molecule type" value="Genomic_DNA"/>
</dbReference>
<feature type="signal peptide" evidence="4">
    <location>
        <begin position="1"/>
        <end position="19"/>
    </location>
</feature>
<dbReference type="PROSITE" id="PS51688">
    <property type="entry name" value="ICA"/>
    <property type="match status" value="1"/>
</dbReference>
<feature type="chain" id="PRO_5002025808" evidence="4">
    <location>
        <begin position="20"/>
        <end position="956"/>
    </location>
</feature>
<dbReference type="PROSITE" id="PS01186">
    <property type="entry name" value="EGF_2"/>
    <property type="match status" value="2"/>
</dbReference>
<protein>
    <submittedName>
        <fullName evidence="7">Secreted protein</fullName>
    </submittedName>
</protein>
<dbReference type="InterPro" id="IPR000742">
    <property type="entry name" value="EGF"/>
</dbReference>
<dbReference type="OrthoDB" id="27041at2759"/>
<name>A0A0A7CM33_9STRA</name>
<feature type="coiled-coil region" evidence="3">
    <location>
        <begin position="925"/>
        <end position="952"/>
    </location>
</feature>
<proteinExistence type="predicted"/>
<dbReference type="Gene3D" id="1.10.10.10">
    <property type="entry name" value="Winged helix-like DNA-binding domain superfamily/Winged helix DNA-binding domain"/>
    <property type="match status" value="1"/>
</dbReference>
<dbReference type="Pfam" id="PF07974">
    <property type="entry name" value="EGF_2"/>
    <property type="match status" value="1"/>
</dbReference>
<dbReference type="GO" id="GO:0045746">
    <property type="term" value="P:negative regulation of Notch signaling pathway"/>
    <property type="evidence" value="ECO:0007669"/>
    <property type="project" value="TreeGrafter"/>
</dbReference>
<comment type="caution">
    <text evidence="2">Lacks conserved residue(s) required for the propagation of feature annotation.</text>
</comment>
<sequence>MWRLLIFWAVLTSAKRCPGGDNQCNLHGSCMINRLGDYVCNCQWGYTGSDCSQKLCPHGFDPATIGNKQNKKLRLQVLKSSSVPVTGNLLLNFHGHVVEMNLDSGTSEHCSLVFRRFHNLGESSCVRTATTGANLLYEFDVELISFPIYPVMNNIFYHDGNPLSNEFTCDTSQLSHPTAISCTFTSLTDSNVKAYLPCSNHGLCNGRTGLCSCEQGFHGVHCGHNRDDADILQGMAPGPFYSGNLLHLAATRGPDASFNLMQVDVAGAPIFTMNGNGKTTLHQGSFQAETIRARHVEVHEDLSLHSANFMVHDGSINLKTSSFQKTLFALDASIPSSQMTCAVDELADIARISFQEKSLLSLSATGRLSVGNVSISESLIVHESTKLHGSVAIGGATTINDGLIVQRNGIEVQNGGLIVDGAVDIKSTEKDIAFKISASNAQTALQLDQTSPAATFLKCNVDNSAVFSIGATGATTIHSGGLKVESGAIDVVAGGQTIQSGGLSILSGGLLVASGTARFESNVEFSHNLKVNGTENSQPALNVHALHPHFASSVVHLDASAVTSSSSPGFDLLTASTSKDNKVFAIDGQGNIATKGQIGTSNGGHIRASGPLIAETQALFRPSRIVAKKQLTIPCTHSYVQVLSDGESFRENVQTIDTTNATYGQLLVVQNSDEDALSSLKIPPRSSALFIFDGQVWQTLTATEFDTTQLSNVKEFTAAGDLNIGDVQFTAQSIQVGSQKAGGVAWYGKGGVLRGDNSFTYDDSNKMLSTHQLKVNQLVGKIDMTNSELRSVEIVGGQLRGINMSALTLEVAGEMYVESNAFVGGWLTVDGQVMGSGSYVDSSDARFKTNITALKEPLEAIKALNGVEYRYRTEEFPEKHFTSEREIGFIAQEVEAILPQVVTTDANGYKYVAYSRVLPVAVEAIKEQSRVIQDLQDQIHRLQQQIDALVSLKLSS</sequence>
<dbReference type="PROSITE" id="PS00022">
    <property type="entry name" value="EGF_1"/>
    <property type="match status" value="2"/>
</dbReference>
<accession>A0A0A7CM33</accession>
<dbReference type="GO" id="GO:0005886">
    <property type="term" value="C:plasma membrane"/>
    <property type="evidence" value="ECO:0007669"/>
    <property type="project" value="TreeGrafter"/>
</dbReference>
<feature type="disulfide bond" evidence="2">
    <location>
        <begin position="42"/>
        <end position="51"/>
    </location>
</feature>
<organism evidence="7">
    <name type="scientific">Thraustotheca clavata</name>
    <dbReference type="NCBI Taxonomy" id="74557"/>
    <lineage>
        <taxon>Eukaryota</taxon>
        <taxon>Sar</taxon>
        <taxon>Stramenopiles</taxon>
        <taxon>Oomycota</taxon>
        <taxon>Saprolegniomycetes</taxon>
        <taxon>Saprolegniales</taxon>
        <taxon>Achlyaceae</taxon>
        <taxon>Thraustotheca</taxon>
    </lineage>
</organism>
<keyword evidence="9" id="KW-1185">Reference proteome</keyword>
<keyword evidence="3" id="KW-0175">Coiled coil</keyword>
<dbReference type="EMBL" id="KM038160">
    <property type="protein sequence ID" value="AIG55621.1"/>
    <property type="molecule type" value="Genomic_DNA"/>
</dbReference>